<dbReference type="Pfam" id="PF01361">
    <property type="entry name" value="Tautomerase"/>
    <property type="match status" value="1"/>
</dbReference>
<keyword evidence="6" id="KW-1185">Reference proteome</keyword>
<proteinExistence type="inferred from homology"/>
<protein>
    <recommendedName>
        <fullName evidence="3">Tautomerase</fullName>
        <ecNumber evidence="3">5.3.2.-</ecNumber>
    </recommendedName>
</protein>
<dbReference type="InterPro" id="IPR014347">
    <property type="entry name" value="Tautomerase/MIF_sf"/>
</dbReference>
<dbReference type="EC" id="5.3.2.-" evidence="3"/>
<dbReference type="NCBIfam" id="NF002524">
    <property type="entry name" value="PRK01964.1"/>
    <property type="match status" value="1"/>
</dbReference>
<dbReference type="SUPFAM" id="SSF55331">
    <property type="entry name" value="Tautomerase/MIF"/>
    <property type="match status" value="1"/>
</dbReference>
<evidence type="ECO:0000313" key="5">
    <source>
        <dbReference type="EMBL" id="MBP1935248.1"/>
    </source>
</evidence>
<dbReference type="EMBL" id="JAGGKP010000001">
    <property type="protein sequence ID" value="MBP1935248.1"/>
    <property type="molecule type" value="Genomic_DNA"/>
</dbReference>
<reference evidence="5 6" key="1">
    <citation type="submission" date="2021-03" db="EMBL/GenBank/DDBJ databases">
        <title>Genomic Encyclopedia of Type Strains, Phase IV (KMG-IV): sequencing the most valuable type-strain genomes for metagenomic binning, comparative biology and taxonomic classification.</title>
        <authorList>
            <person name="Goeker M."/>
        </authorList>
    </citation>
    <scope>NUCLEOTIDE SEQUENCE [LARGE SCALE GENOMIC DNA]</scope>
    <source>
        <strain evidence="5 6">DSM 23491</strain>
    </source>
</reference>
<dbReference type="Gene3D" id="3.30.429.10">
    <property type="entry name" value="Macrophage Migration Inhibitory Factor"/>
    <property type="match status" value="1"/>
</dbReference>
<organism evidence="5 6">
    <name type="scientific">Paenibacillus sediminis</name>
    <dbReference type="NCBI Taxonomy" id="664909"/>
    <lineage>
        <taxon>Bacteria</taxon>
        <taxon>Bacillati</taxon>
        <taxon>Bacillota</taxon>
        <taxon>Bacilli</taxon>
        <taxon>Bacillales</taxon>
        <taxon>Paenibacillaceae</taxon>
        <taxon>Paenibacillus</taxon>
    </lineage>
</organism>
<dbReference type="PANTHER" id="PTHR35530">
    <property type="entry name" value="TAUTOMERASE-RELATED"/>
    <property type="match status" value="1"/>
</dbReference>
<dbReference type="Proteomes" id="UP001519273">
    <property type="component" value="Unassembled WGS sequence"/>
</dbReference>
<evidence type="ECO:0000256" key="1">
    <source>
        <dbReference type="ARBA" id="ARBA00006723"/>
    </source>
</evidence>
<evidence type="ECO:0000256" key="3">
    <source>
        <dbReference type="RuleBase" id="RU362032"/>
    </source>
</evidence>
<dbReference type="GO" id="GO:0016853">
    <property type="term" value="F:isomerase activity"/>
    <property type="evidence" value="ECO:0007669"/>
    <property type="project" value="UniProtKB-KW"/>
</dbReference>
<dbReference type="InterPro" id="IPR004370">
    <property type="entry name" value="4-OT-like_dom"/>
</dbReference>
<dbReference type="PANTHER" id="PTHR35530:SF1">
    <property type="entry name" value="2-HYDROXYMUCONATE TAUTOMERASE"/>
    <property type="match status" value="1"/>
</dbReference>
<comment type="similarity">
    <text evidence="1 3">Belongs to the 4-oxalocrotonate tautomerase family.</text>
</comment>
<feature type="domain" description="4-oxalocrotonate tautomerase-like" evidence="4">
    <location>
        <begin position="2"/>
        <end position="60"/>
    </location>
</feature>
<name>A0ABS4GYA6_9BACL</name>
<dbReference type="NCBIfam" id="TIGR00013">
    <property type="entry name" value="taut"/>
    <property type="match status" value="1"/>
</dbReference>
<dbReference type="NCBIfam" id="NF002571">
    <property type="entry name" value="PRK02220.1"/>
    <property type="match status" value="1"/>
</dbReference>
<accession>A0ABS4GYA6</accession>
<keyword evidence="2 3" id="KW-0413">Isomerase</keyword>
<evidence type="ECO:0000256" key="2">
    <source>
        <dbReference type="ARBA" id="ARBA00023235"/>
    </source>
</evidence>
<evidence type="ECO:0000313" key="6">
    <source>
        <dbReference type="Proteomes" id="UP001519273"/>
    </source>
</evidence>
<sequence length="64" mass="6942">MPIINIQLLEGRPPEKIKALIASVTDAVASELDSPKEKIRVLVSEIPTTHWGIGGKSVSDINHQ</sequence>
<evidence type="ECO:0000259" key="4">
    <source>
        <dbReference type="Pfam" id="PF01361"/>
    </source>
</evidence>
<dbReference type="InterPro" id="IPR018191">
    <property type="entry name" value="4-OT"/>
</dbReference>
<gene>
    <name evidence="5" type="ORF">J2Z20_000109</name>
</gene>
<comment type="caution">
    <text evidence="5">The sequence shown here is derived from an EMBL/GenBank/DDBJ whole genome shotgun (WGS) entry which is preliminary data.</text>
</comment>
<dbReference type="RefSeq" id="WP_209844359.1">
    <property type="nucleotide sequence ID" value="NZ_CBCRVE010000001.1"/>
</dbReference>